<comment type="caution">
    <text evidence="1">The sequence shown here is derived from an EMBL/GenBank/DDBJ whole genome shotgun (WGS) entry which is preliminary data.</text>
</comment>
<evidence type="ECO:0000313" key="2">
    <source>
        <dbReference type="Proteomes" id="UP001243375"/>
    </source>
</evidence>
<evidence type="ECO:0000313" key="1">
    <source>
        <dbReference type="EMBL" id="KAJ9120600.1"/>
    </source>
</evidence>
<reference evidence="1" key="1">
    <citation type="submission" date="2023-04" db="EMBL/GenBank/DDBJ databases">
        <title>Draft Genome sequencing of Naganishia species isolated from polar environments using Oxford Nanopore Technology.</title>
        <authorList>
            <person name="Leo P."/>
            <person name="Venkateswaran K."/>
        </authorList>
    </citation>
    <scope>NUCLEOTIDE SEQUENCE</scope>
    <source>
        <strain evidence="1">MNA-CCFEE 5425</strain>
    </source>
</reference>
<dbReference type="EMBL" id="JASBWU010000006">
    <property type="protein sequence ID" value="KAJ9120600.1"/>
    <property type="molecule type" value="Genomic_DNA"/>
</dbReference>
<proteinExistence type="predicted"/>
<organism evidence="1 2">
    <name type="scientific">Naganishia vaughanmartiniae</name>
    <dbReference type="NCBI Taxonomy" id="1424756"/>
    <lineage>
        <taxon>Eukaryota</taxon>
        <taxon>Fungi</taxon>
        <taxon>Dikarya</taxon>
        <taxon>Basidiomycota</taxon>
        <taxon>Agaricomycotina</taxon>
        <taxon>Tremellomycetes</taxon>
        <taxon>Filobasidiales</taxon>
        <taxon>Filobasidiaceae</taxon>
        <taxon>Naganishia</taxon>
    </lineage>
</organism>
<keyword evidence="2" id="KW-1185">Reference proteome</keyword>
<gene>
    <name evidence="1" type="ORF">QFC22_002529</name>
</gene>
<protein>
    <submittedName>
        <fullName evidence="1">Uncharacterized protein</fullName>
    </submittedName>
</protein>
<accession>A0ACC2XB35</accession>
<sequence>MVSEGDNDYPLLLRQIQSTIMTSGAGSTRLISDEWRFEPSDGVATFKQKWEKAEKIAKGRLESLERYQDTPDLDFLHELDDLSAFVGIQIADAGFWRHYHPDDAMRKEGEVAGAAMERLEMKISSSPLLAQLLVKIDIDGLDKESQRFATFCKRDSKRAGALLGEEERDGYLAISDEVQALQRRYSSRIVEDNSHIWVDWDTMAKMPLDFQNSHPKDTSTGLAKISAEGSDYCTFLDYCENDGYAKQLFKAYRCRAPENEEDLRRLMELRYQQAKMLGYPGFADYAMETGMLMDPQAARTTILKTNEMAKAKCEQEMLALSIALKAQGRELKDWNCSNAEQLFLRQRFPNFNPLEARKYFPYKGVVASAMTLLGEILSVDFRNVQGIETWHPTVEVYDVFDLRPGSVVTGEVSFNPEDETSRTLERQAQEPALLGRLFVDLISRDNKSSHPGAWGLRIGSVGSVTIPCINLGGGMAPDKEACLSYAQSATLLHELGHCVHFLLAQRSSYYRFGGFQNEIDFIEVPSQLLEEVLRQPEVVERIAVNVSGKVIPQEYLTALICEDEVAKAISSRYQNAYALCSLDLHSNLDADGKFIGQTSQVLEALYRAYSPFGHTPGTNMLHSFVHLVDYDCRYYTYQHSLAIVKDLASKFMRCVPSDPDDIGYEYRKAILEPGSSMDASELIKRFLGREYTMDAFYRWIEDRPLDRI</sequence>
<name>A0ACC2XB35_9TREE</name>
<dbReference type="Proteomes" id="UP001243375">
    <property type="component" value="Unassembled WGS sequence"/>
</dbReference>